<dbReference type="OrthoDB" id="659133at2"/>
<feature type="signal peptide" evidence="1">
    <location>
        <begin position="1"/>
        <end position="19"/>
    </location>
</feature>
<sequence>MKKVLLTFALLVFCFVAIGQTDKKPTLISETVYILPKTGMSTQFENAIAQHNNKFHPVGSHHAVLRRVEYGDRAGWYVWVMRGTYASLDSRPTSDRGHDDDWNKTVDPTVERYGNIGLWAYDEKLSTGVDIFKKSNKYIVWAVDVKRGKSKEFKALIEKLRATYETMNNRAFLVYTNQIHTAKSFDVALLWNLDKYADLDVDWKTKEAHEKLNGVGSWEKMVEEWMTITEDHTVEIRTKL</sequence>
<name>A0A1H3ZF28_BIZPA</name>
<gene>
    <name evidence="2" type="ORF">SAMN04487990_108118</name>
</gene>
<dbReference type="EMBL" id="FNQK01000008">
    <property type="protein sequence ID" value="SEA22270.1"/>
    <property type="molecule type" value="Genomic_DNA"/>
</dbReference>
<reference evidence="2 3" key="1">
    <citation type="submission" date="2016-10" db="EMBL/GenBank/DDBJ databases">
        <authorList>
            <person name="de Groot N.N."/>
        </authorList>
    </citation>
    <scope>NUCLEOTIDE SEQUENCE [LARGE SCALE GENOMIC DNA]</scope>
    <source>
        <strain evidence="2 3">DSM 23842</strain>
    </source>
</reference>
<keyword evidence="3" id="KW-1185">Reference proteome</keyword>
<evidence type="ECO:0008006" key="4">
    <source>
        <dbReference type="Google" id="ProtNLM"/>
    </source>
</evidence>
<dbReference type="Proteomes" id="UP000198846">
    <property type="component" value="Unassembled WGS sequence"/>
</dbReference>
<evidence type="ECO:0000313" key="2">
    <source>
        <dbReference type="EMBL" id="SEA22270.1"/>
    </source>
</evidence>
<proteinExistence type="predicted"/>
<dbReference type="AlphaFoldDB" id="A0A1H3ZF28"/>
<accession>A0A1H3ZF28</accession>
<protein>
    <recommendedName>
        <fullName evidence="4">NIPSNAP protein</fullName>
    </recommendedName>
</protein>
<organism evidence="2 3">
    <name type="scientific">Bizionia paragorgiae</name>
    <dbReference type="NCBI Taxonomy" id="283786"/>
    <lineage>
        <taxon>Bacteria</taxon>
        <taxon>Pseudomonadati</taxon>
        <taxon>Bacteroidota</taxon>
        <taxon>Flavobacteriia</taxon>
        <taxon>Flavobacteriales</taxon>
        <taxon>Flavobacteriaceae</taxon>
        <taxon>Bizionia</taxon>
    </lineage>
</organism>
<feature type="chain" id="PRO_5011592994" description="NIPSNAP protein" evidence="1">
    <location>
        <begin position="20"/>
        <end position="240"/>
    </location>
</feature>
<keyword evidence="1" id="KW-0732">Signal</keyword>
<dbReference type="RefSeq" id="WP_092133607.1">
    <property type="nucleotide sequence ID" value="NZ_FNQK01000008.1"/>
</dbReference>
<evidence type="ECO:0000313" key="3">
    <source>
        <dbReference type="Proteomes" id="UP000198846"/>
    </source>
</evidence>
<evidence type="ECO:0000256" key="1">
    <source>
        <dbReference type="SAM" id="SignalP"/>
    </source>
</evidence>